<evidence type="ECO:0000313" key="4">
    <source>
        <dbReference type="Proteomes" id="UP000053477"/>
    </source>
</evidence>
<feature type="transmembrane region" description="Helical" evidence="2">
    <location>
        <begin position="59"/>
        <end position="83"/>
    </location>
</feature>
<organism evidence="3 4">
    <name type="scientific">Schizopora paradoxa</name>
    <dbReference type="NCBI Taxonomy" id="27342"/>
    <lineage>
        <taxon>Eukaryota</taxon>
        <taxon>Fungi</taxon>
        <taxon>Dikarya</taxon>
        <taxon>Basidiomycota</taxon>
        <taxon>Agaricomycotina</taxon>
        <taxon>Agaricomycetes</taxon>
        <taxon>Hymenochaetales</taxon>
        <taxon>Schizoporaceae</taxon>
        <taxon>Schizopora</taxon>
    </lineage>
</organism>
<dbReference type="STRING" id="27342.A0A0H2SEA2"/>
<feature type="compositionally biased region" description="Polar residues" evidence="1">
    <location>
        <begin position="254"/>
        <end position="269"/>
    </location>
</feature>
<gene>
    <name evidence="3" type="ORF">SCHPADRAFT_849577</name>
</gene>
<evidence type="ECO:0000313" key="3">
    <source>
        <dbReference type="EMBL" id="KLO15386.1"/>
    </source>
</evidence>
<dbReference type="Proteomes" id="UP000053477">
    <property type="component" value="Unassembled WGS sequence"/>
</dbReference>
<proteinExistence type="predicted"/>
<feature type="region of interest" description="Disordered" evidence="1">
    <location>
        <begin position="244"/>
        <end position="305"/>
    </location>
</feature>
<name>A0A0H2SEA2_9AGAM</name>
<accession>A0A0H2SEA2</accession>
<keyword evidence="2" id="KW-0472">Membrane</keyword>
<feature type="transmembrane region" description="Helical" evidence="2">
    <location>
        <begin position="150"/>
        <end position="174"/>
    </location>
</feature>
<feature type="transmembrane region" description="Helical" evidence="2">
    <location>
        <begin position="21"/>
        <end position="47"/>
    </location>
</feature>
<dbReference type="InParanoid" id="A0A0H2SEA2"/>
<keyword evidence="2" id="KW-1133">Transmembrane helix</keyword>
<dbReference type="EMBL" id="KQ085930">
    <property type="protein sequence ID" value="KLO15386.1"/>
    <property type="molecule type" value="Genomic_DNA"/>
</dbReference>
<protein>
    <submittedName>
        <fullName evidence="3">Uncharacterized protein</fullName>
    </submittedName>
</protein>
<dbReference type="AlphaFoldDB" id="A0A0H2SEA2"/>
<feature type="transmembrane region" description="Helical" evidence="2">
    <location>
        <begin position="90"/>
        <end position="113"/>
    </location>
</feature>
<dbReference type="OrthoDB" id="3249582at2759"/>
<reference evidence="3 4" key="1">
    <citation type="submission" date="2015-04" db="EMBL/GenBank/DDBJ databases">
        <title>Complete genome sequence of Schizopora paradoxa KUC8140, a cosmopolitan wood degrader in East Asia.</title>
        <authorList>
            <consortium name="DOE Joint Genome Institute"/>
            <person name="Min B."/>
            <person name="Park H."/>
            <person name="Jang Y."/>
            <person name="Kim J.-J."/>
            <person name="Kim K.H."/>
            <person name="Pangilinan J."/>
            <person name="Lipzen A."/>
            <person name="Riley R."/>
            <person name="Grigoriev I.V."/>
            <person name="Spatafora J.W."/>
            <person name="Choi I.-G."/>
        </authorList>
    </citation>
    <scope>NUCLEOTIDE SEQUENCE [LARGE SCALE GENOMIC DNA]</scope>
    <source>
        <strain evidence="3 4">KUC8140</strain>
    </source>
</reference>
<feature type="compositionally biased region" description="Basic and acidic residues" evidence="1">
    <location>
        <begin position="285"/>
        <end position="305"/>
    </location>
</feature>
<evidence type="ECO:0000256" key="1">
    <source>
        <dbReference type="SAM" id="MobiDB-lite"/>
    </source>
</evidence>
<sequence>MGNCVTNWIFRRQKFCCCLPARLGAAVLSFLSILFGGLLMIIIWYEVATNYFMSNEEKVAFVLAGLLETILFVSSVLGFVGTLARKQSFVVTYAIILYFHFFVNLAVASYFLWMITHVADEDIVKLCEEGIRNDQAQGQCKGLLNVTKGLYWGVSLTVLAVEAYCTLIVTRYVNQLRYEKRGVRESRMLKRQSAFDAYQEHIMGGSSFNTPTSAGFKSPLGEAHSMDDLEGRGLLLAEPKEFDPYGSESCGTKPMSSSALDGTKTQAVNQDFKESSGVQSPSRLSAEEKPPRTPSPLREHYEDKL</sequence>
<keyword evidence="4" id="KW-1185">Reference proteome</keyword>
<keyword evidence="2" id="KW-0812">Transmembrane</keyword>
<evidence type="ECO:0000256" key="2">
    <source>
        <dbReference type="SAM" id="Phobius"/>
    </source>
</evidence>